<evidence type="ECO:0000313" key="2">
    <source>
        <dbReference type="EMBL" id="MEJ5094163.1"/>
    </source>
</evidence>
<dbReference type="Proteomes" id="UP001380365">
    <property type="component" value="Unassembled WGS sequence"/>
</dbReference>
<feature type="region of interest" description="Disordered" evidence="1">
    <location>
        <begin position="52"/>
        <end position="78"/>
    </location>
</feature>
<dbReference type="RefSeq" id="WP_132882500.1">
    <property type="nucleotide sequence ID" value="NZ_JBBGZA010000001.1"/>
</dbReference>
<name>A0ABU8Q505_9SPHN</name>
<comment type="caution">
    <text evidence="2">The sequence shown here is derived from an EMBL/GenBank/DDBJ whole genome shotgun (WGS) entry which is preliminary data.</text>
</comment>
<dbReference type="EMBL" id="JBBGZA010000001">
    <property type="protein sequence ID" value="MEJ5094163.1"/>
    <property type="molecule type" value="Genomic_DNA"/>
</dbReference>
<sequence>MKAIVESGAEHRLALLLKWHAHPESGLIQIGGADLGALAWPAYRWGWIRGSARRPAATEKSDTREDSSKVAAKVGKSE</sequence>
<gene>
    <name evidence="2" type="ORF">WH159_06380</name>
</gene>
<proteinExistence type="predicted"/>
<feature type="compositionally biased region" description="Basic and acidic residues" evidence="1">
    <location>
        <begin position="56"/>
        <end position="68"/>
    </location>
</feature>
<reference evidence="2 3" key="1">
    <citation type="submission" date="2023-12" db="EMBL/GenBank/DDBJ databases">
        <title>Gut-associated functions are favored during microbiome assembly across C. elegans life.</title>
        <authorList>
            <person name="Zimmermann J."/>
        </authorList>
    </citation>
    <scope>NUCLEOTIDE SEQUENCE [LARGE SCALE GENOMIC DNA]</scope>
    <source>
        <strain evidence="2 3">JUb134</strain>
    </source>
</reference>
<protein>
    <submittedName>
        <fullName evidence="2">Uncharacterized protein</fullName>
    </submittedName>
</protein>
<organism evidence="2 3">
    <name type="scientific">Sphingomonas molluscorum</name>
    <dbReference type="NCBI Taxonomy" id="418184"/>
    <lineage>
        <taxon>Bacteria</taxon>
        <taxon>Pseudomonadati</taxon>
        <taxon>Pseudomonadota</taxon>
        <taxon>Alphaproteobacteria</taxon>
        <taxon>Sphingomonadales</taxon>
        <taxon>Sphingomonadaceae</taxon>
        <taxon>Sphingomonas</taxon>
    </lineage>
</organism>
<accession>A0ABU8Q505</accession>
<keyword evidence="3" id="KW-1185">Reference proteome</keyword>
<evidence type="ECO:0000313" key="3">
    <source>
        <dbReference type="Proteomes" id="UP001380365"/>
    </source>
</evidence>
<evidence type="ECO:0000256" key="1">
    <source>
        <dbReference type="SAM" id="MobiDB-lite"/>
    </source>
</evidence>